<gene>
    <name evidence="1" type="ORF">JOF53_007121</name>
</gene>
<evidence type="ECO:0000313" key="1">
    <source>
        <dbReference type="EMBL" id="MBP2478249.1"/>
    </source>
</evidence>
<sequence length="366" mass="40182">MRKPPRPLCPGDIVVGHSGHLGEWTAAQVTALDERQRLAAVLELTWSGPEPDSLADLGELVPLRLGHHSWQGEPQHCWHTWVLPKGHRVLGNVPPLVTEPSRSYSGMWTLGLRLDGQRQWDAGNRGERVSRVPSARYAAPELPTARDEALRELSLTVPAELDCAVLAELLPGLTSLTVHGELATLVNAGALGRLTGLRTLCLYDVFGMTGADVPSPADLPHLAWLTVDGVPAEYASALRKLWKPEDVNGTYLSVRGARSPDWVAENRDNPLRSWDGNVKPVAYRKAFAQYKTTRRAVQEALAAGAGPERLTELGAEFAEAFNGMDARWNFVETVEREDLLEAVHAMTDLDWARQALAEGLDSARDW</sequence>
<evidence type="ECO:0000313" key="2">
    <source>
        <dbReference type="Proteomes" id="UP001519363"/>
    </source>
</evidence>
<dbReference type="Proteomes" id="UP001519363">
    <property type="component" value="Unassembled WGS sequence"/>
</dbReference>
<evidence type="ECO:0008006" key="3">
    <source>
        <dbReference type="Google" id="ProtNLM"/>
    </source>
</evidence>
<keyword evidence="2" id="KW-1185">Reference proteome</keyword>
<accession>A0ABS5ANT1</accession>
<dbReference type="EMBL" id="JAGIOO010000001">
    <property type="protein sequence ID" value="MBP2478249.1"/>
    <property type="molecule type" value="Genomic_DNA"/>
</dbReference>
<dbReference type="RefSeq" id="WP_086785901.1">
    <property type="nucleotide sequence ID" value="NZ_JAGIOO010000001.1"/>
</dbReference>
<reference evidence="1 2" key="1">
    <citation type="submission" date="2021-03" db="EMBL/GenBank/DDBJ databases">
        <title>Sequencing the genomes of 1000 actinobacteria strains.</title>
        <authorList>
            <person name="Klenk H.-P."/>
        </authorList>
    </citation>
    <scope>NUCLEOTIDE SEQUENCE [LARGE SCALE GENOMIC DNA]</scope>
    <source>
        <strain evidence="1 2">DSM 44580</strain>
    </source>
</reference>
<organism evidence="1 2">
    <name type="scientific">Crossiella equi</name>
    <dbReference type="NCBI Taxonomy" id="130796"/>
    <lineage>
        <taxon>Bacteria</taxon>
        <taxon>Bacillati</taxon>
        <taxon>Actinomycetota</taxon>
        <taxon>Actinomycetes</taxon>
        <taxon>Pseudonocardiales</taxon>
        <taxon>Pseudonocardiaceae</taxon>
        <taxon>Crossiella</taxon>
    </lineage>
</organism>
<protein>
    <recommendedName>
        <fullName evidence="3">RNA ligase</fullName>
    </recommendedName>
</protein>
<proteinExistence type="predicted"/>
<name>A0ABS5ANT1_9PSEU</name>
<comment type="caution">
    <text evidence="1">The sequence shown here is derived from an EMBL/GenBank/DDBJ whole genome shotgun (WGS) entry which is preliminary data.</text>
</comment>